<evidence type="ECO:0000313" key="2">
    <source>
        <dbReference type="EMBL" id="TNN21866.1"/>
    </source>
</evidence>
<dbReference type="AlphaFoldDB" id="A0A4Z2DZB3"/>
<evidence type="ECO:0000256" key="1">
    <source>
        <dbReference type="SAM" id="Phobius"/>
    </source>
</evidence>
<name>A0A4Z2DZB3_9TELE</name>
<dbReference type="OrthoDB" id="1055148at2759"/>
<keyword evidence="1" id="KW-0812">Transmembrane</keyword>
<evidence type="ECO:0000313" key="3">
    <source>
        <dbReference type="Proteomes" id="UP000314294"/>
    </source>
</evidence>
<organism evidence="2 3">
    <name type="scientific">Liparis tanakae</name>
    <name type="common">Tanaka's snailfish</name>
    <dbReference type="NCBI Taxonomy" id="230148"/>
    <lineage>
        <taxon>Eukaryota</taxon>
        <taxon>Metazoa</taxon>
        <taxon>Chordata</taxon>
        <taxon>Craniata</taxon>
        <taxon>Vertebrata</taxon>
        <taxon>Euteleostomi</taxon>
        <taxon>Actinopterygii</taxon>
        <taxon>Neopterygii</taxon>
        <taxon>Teleostei</taxon>
        <taxon>Neoteleostei</taxon>
        <taxon>Acanthomorphata</taxon>
        <taxon>Eupercaria</taxon>
        <taxon>Perciformes</taxon>
        <taxon>Cottioidei</taxon>
        <taxon>Cottales</taxon>
        <taxon>Liparidae</taxon>
        <taxon>Liparis</taxon>
    </lineage>
</organism>
<proteinExistence type="predicted"/>
<feature type="transmembrane region" description="Helical" evidence="1">
    <location>
        <begin position="24"/>
        <end position="41"/>
    </location>
</feature>
<keyword evidence="1" id="KW-0472">Membrane</keyword>
<keyword evidence="2" id="KW-0808">Transferase</keyword>
<protein>
    <submittedName>
        <fullName evidence="2">Lanosterol 14-alpha demethylase</fullName>
    </submittedName>
</protein>
<accession>A0A4Z2DZB3</accession>
<reference evidence="2 3" key="1">
    <citation type="submission" date="2019-03" db="EMBL/GenBank/DDBJ databases">
        <title>First draft genome of Liparis tanakae, snailfish: a comprehensive survey of snailfish specific genes.</title>
        <authorList>
            <person name="Kim W."/>
            <person name="Song I."/>
            <person name="Jeong J.-H."/>
            <person name="Kim D."/>
            <person name="Kim S."/>
            <person name="Ryu S."/>
            <person name="Song J.Y."/>
            <person name="Lee S.K."/>
        </authorList>
    </citation>
    <scope>NUCLEOTIDE SEQUENCE [LARGE SCALE GENOMIC DNA]</scope>
    <source>
        <tissue evidence="2">Muscle</tissue>
    </source>
</reference>
<keyword evidence="3" id="KW-1185">Reference proteome</keyword>
<dbReference type="EMBL" id="SRLO01025434">
    <property type="protein sequence ID" value="TNN21866.1"/>
    <property type="molecule type" value="Genomic_DNA"/>
</dbReference>
<sequence length="101" mass="11126">MSSQLYELSSRLLGDTVGKMNDNLTSVVLAASVITLTLGYISQRLLKQSSDHGKDLKYPPYIPSSVPFLGHAIAFGKSPIEFLEQAYEKVSVEIKLNECSF</sequence>
<gene>
    <name evidence="2" type="primary">CYP51A1_0</name>
    <name evidence="2" type="ORF">EYF80_068022</name>
</gene>
<keyword evidence="1" id="KW-1133">Transmembrane helix</keyword>
<dbReference type="GO" id="GO:0008168">
    <property type="term" value="F:methyltransferase activity"/>
    <property type="evidence" value="ECO:0007669"/>
    <property type="project" value="UniProtKB-KW"/>
</dbReference>
<comment type="caution">
    <text evidence="2">The sequence shown here is derived from an EMBL/GenBank/DDBJ whole genome shotgun (WGS) entry which is preliminary data.</text>
</comment>
<dbReference type="Proteomes" id="UP000314294">
    <property type="component" value="Unassembled WGS sequence"/>
</dbReference>
<dbReference type="GO" id="GO:0032259">
    <property type="term" value="P:methylation"/>
    <property type="evidence" value="ECO:0007669"/>
    <property type="project" value="UniProtKB-KW"/>
</dbReference>
<keyword evidence="2" id="KW-0489">Methyltransferase</keyword>